<evidence type="ECO:0000256" key="8">
    <source>
        <dbReference type="ARBA" id="ARBA00022777"/>
    </source>
</evidence>
<evidence type="ECO:0000256" key="5">
    <source>
        <dbReference type="ARBA" id="ARBA00022679"/>
    </source>
</evidence>
<evidence type="ECO:0000256" key="3">
    <source>
        <dbReference type="ARBA" id="ARBA00012438"/>
    </source>
</evidence>
<evidence type="ECO:0000256" key="2">
    <source>
        <dbReference type="ARBA" id="ARBA00004141"/>
    </source>
</evidence>
<dbReference type="InterPro" id="IPR013727">
    <property type="entry name" value="2CSK_N"/>
</dbReference>
<dbReference type="CDD" id="cd00082">
    <property type="entry name" value="HisKA"/>
    <property type="match status" value="1"/>
</dbReference>
<dbReference type="InterPro" id="IPR003661">
    <property type="entry name" value="HisK_dim/P_dom"/>
</dbReference>
<keyword evidence="16" id="KW-1185">Reference proteome</keyword>
<dbReference type="SMART" id="SM00387">
    <property type="entry name" value="HATPase_c"/>
    <property type="match status" value="1"/>
</dbReference>
<gene>
    <name evidence="15" type="ORF">L0Y14_07140</name>
</gene>
<keyword evidence="5" id="KW-0808">Transferase</keyword>
<dbReference type="InterPro" id="IPR004358">
    <property type="entry name" value="Sig_transdc_His_kin-like_C"/>
</dbReference>
<organism evidence="15 16">
    <name type="scientific">Candidatus Endoriftia persephonae</name>
    <dbReference type="NCBI Taxonomy" id="393765"/>
    <lineage>
        <taxon>Bacteria</taxon>
        <taxon>Pseudomonadati</taxon>
        <taxon>Pseudomonadota</taxon>
        <taxon>Gammaproteobacteria</taxon>
        <taxon>Chromatiales</taxon>
        <taxon>Sedimenticolaceae</taxon>
        <taxon>Candidatus Endoriftia</taxon>
    </lineage>
</organism>
<protein>
    <recommendedName>
        <fullName evidence="3">histidine kinase</fullName>
        <ecNumber evidence="3">2.7.13.3</ecNumber>
    </recommendedName>
</protein>
<dbReference type="GO" id="GO:0005886">
    <property type="term" value="C:plasma membrane"/>
    <property type="evidence" value="ECO:0007669"/>
    <property type="project" value="TreeGrafter"/>
</dbReference>
<dbReference type="Pfam" id="PF02518">
    <property type="entry name" value="HATPase_c"/>
    <property type="match status" value="1"/>
</dbReference>
<dbReference type="PROSITE" id="PS50109">
    <property type="entry name" value="HIS_KIN"/>
    <property type="match status" value="1"/>
</dbReference>
<dbReference type="EC" id="2.7.13.3" evidence="3"/>
<evidence type="ECO:0000256" key="6">
    <source>
        <dbReference type="ARBA" id="ARBA00022692"/>
    </source>
</evidence>
<keyword evidence="4" id="KW-0597">Phosphoprotein</keyword>
<dbReference type="GO" id="GO:0000155">
    <property type="term" value="F:phosphorelay sensor kinase activity"/>
    <property type="evidence" value="ECO:0007669"/>
    <property type="project" value="InterPro"/>
</dbReference>
<sequence length="446" mass="50107">MRSIRFQLLALLLSLTFCGWLLLALLTSFSERHEIRELLDAHLAQVARLIMVTVFHEAEEKDGLGFQKDLHRLHKYEYSIIFKVWSRNGTLLFQTPNAPAELLPTSPSGYSDFELQGEMWRQFSIEDPDAGHRLLVADRYGDRDILASKIIFNMLRPFLWVSPLLTVLIWFGIGRGLAPLRRLATDIPNRDYNCLSPVSMRDVPQEVAPLVRELNALFSRLDNAYMRFSRFTSDAVHELRTPLAGIRAQATVALRSPDKAGREHALRQVLKGSDRAAHLVEQMLLLARVDPNAIATSFKPIDLRQAASEVVDEMRSKATEQGLELQLEAPQSVSVPGDLELMKLLLGNLIGNAIAHTPSGGRIQVRLEQRQNRVDLSVEDTGPGVAAAELERIFDRFYRHPDNQREGFGLGLSISQRIAELHGAKIKASPGQQGLRIQITFLDSDS</sequence>
<dbReference type="Gene3D" id="3.30.565.10">
    <property type="entry name" value="Histidine kinase-like ATPase, C-terminal domain"/>
    <property type="match status" value="1"/>
</dbReference>
<evidence type="ECO:0000256" key="4">
    <source>
        <dbReference type="ARBA" id="ARBA00022553"/>
    </source>
</evidence>
<evidence type="ECO:0000256" key="13">
    <source>
        <dbReference type="SAM" id="Phobius"/>
    </source>
</evidence>
<dbReference type="PANTHER" id="PTHR45436:SF14">
    <property type="entry name" value="SENSOR PROTEIN QSEC"/>
    <property type="match status" value="1"/>
</dbReference>
<keyword evidence="6 13" id="KW-0812">Transmembrane</keyword>
<dbReference type="AlphaFoldDB" id="A0A9J7A219"/>
<evidence type="ECO:0000256" key="9">
    <source>
        <dbReference type="ARBA" id="ARBA00022840"/>
    </source>
</evidence>
<name>A0A9J7A219_9GAMM</name>
<dbReference type="Pfam" id="PF08521">
    <property type="entry name" value="2CSK_N"/>
    <property type="match status" value="1"/>
</dbReference>
<dbReference type="SUPFAM" id="SSF47384">
    <property type="entry name" value="Homodimeric domain of signal transducing histidine kinase"/>
    <property type="match status" value="1"/>
</dbReference>
<reference evidence="15" key="1">
    <citation type="journal article" date="2022" name="Mol. Ecol. Resour.">
        <title>The complete and closed genome of the facultative generalist Candidatus Endoriftia persephone from deep-sea hydrothermal vents.</title>
        <authorList>
            <person name="de Oliveira A.L."/>
            <person name="Srivastava A."/>
            <person name="Espada-Hinojosa S."/>
            <person name="Bright M."/>
        </authorList>
    </citation>
    <scope>NUCLEOTIDE SEQUENCE</scope>
    <source>
        <strain evidence="15">Tica-EPR-9o50.N</strain>
    </source>
</reference>
<keyword evidence="11" id="KW-0902">Two-component regulatory system</keyword>
<dbReference type="RefSeq" id="WP_006474689.1">
    <property type="nucleotide sequence ID" value="NZ_CP090569.1"/>
</dbReference>
<dbReference type="InterPro" id="IPR003594">
    <property type="entry name" value="HATPase_dom"/>
</dbReference>
<comment type="subcellular location">
    <subcellularLocation>
        <location evidence="2">Membrane</location>
        <topology evidence="2">Multi-pass membrane protein</topology>
    </subcellularLocation>
</comment>
<comment type="catalytic activity">
    <reaction evidence="1">
        <text>ATP + protein L-histidine = ADP + protein N-phospho-L-histidine.</text>
        <dbReference type="EC" id="2.7.13.3"/>
    </reaction>
</comment>
<dbReference type="GO" id="GO:0005524">
    <property type="term" value="F:ATP binding"/>
    <property type="evidence" value="ECO:0007669"/>
    <property type="project" value="UniProtKB-KW"/>
</dbReference>
<evidence type="ECO:0000256" key="7">
    <source>
        <dbReference type="ARBA" id="ARBA00022741"/>
    </source>
</evidence>
<evidence type="ECO:0000256" key="10">
    <source>
        <dbReference type="ARBA" id="ARBA00022989"/>
    </source>
</evidence>
<evidence type="ECO:0000313" key="16">
    <source>
        <dbReference type="Proteomes" id="UP001056649"/>
    </source>
</evidence>
<keyword evidence="12 13" id="KW-0472">Membrane</keyword>
<dbReference type="InterPro" id="IPR036890">
    <property type="entry name" value="HATPase_C_sf"/>
</dbReference>
<dbReference type="InterPro" id="IPR050428">
    <property type="entry name" value="TCS_sensor_his_kinase"/>
</dbReference>
<evidence type="ECO:0000259" key="14">
    <source>
        <dbReference type="PROSITE" id="PS50109"/>
    </source>
</evidence>
<dbReference type="PRINTS" id="PR00344">
    <property type="entry name" value="BCTRLSENSOR"/>
</dbReference>
<accession>A0A9J7A219</accession>
<dbReference type="Gene3D" id="1.10.287.130">
    <property type="match status" value="1"/>
</dbReference>
<proteinExistence type="predicted"/>
<keyword evidence="8 15" id="KW-0418">Kinase</keyword>
<dbReference type="SUPFAM" id="SSF55874">
    <property type="entry name" value="ATPase domain of HSP90 chaperone/DNA topoisomerase II/histidine kinase"/>
    <property type="match status" value="1"/>
</dbReference>
<keyword evidence="9" id="KW-0067">ATP-binding</keyword>
<dbReference type="InterPro" id="IPR036097">
    <property type="entry name" value="HisK_dim/P_sf"/>
</dbReference>
<evidence type="ECO:0000256" key="11">
    <source>
        <dbReference type="ARBA" id="ARBA00023012"/>
    </source>
</evidence>
<dbReference type="KEGG" id="eps:L0Y14_07140"/>
<keyword evidence="7" id="KW-0547">Nucleotide-binding</keyword>
<dbReference type="CDD" id="cd00075">
    <property type="entry name" value="HATPase"/>
    <property type="match status" value="1"/>
</dbReference>
<dbReference type="InterPro" id="IPR005467">
    <property type="entry name" value="His_kinase_dom"/>
</dbReference>
<dbReference type="PANTHER" id="PTHR45436">
    <property type="entry name" value="SENSOR HISTIDINE KINASE YKOH"/>
    <property type="match status" value="1"/>
</dbReference>
<evidence type="ECO:0000256" key="12">
    <source>
        <dbReference type="ARBA" id="ARBA00023136"/>
    </source>
</evidence>
<evidence type="ECO:0000256" key="1">
    <source>
        <dbReference type="ARBA" id="ARBA00000085"/>
    </source>
</evidence>
<evidence type="ECO:0000313" key="15">
    <source>
        <dbReference type="EMBL" id="USF88999.1"/>
    </source>
</evidence>
<keyword evidence="10 13" id="KW-1133">Transmembrane helix</keyword>
<dbReference type="EMBL" id="CP090569">
    <property type="protein sequence ID" value="USF88999.1"/>
    <property type="molecule type" value="Genomic_DNA"/>
</dbReference>
<dbReference type="Pfam" id="PF00512">
    <property type="entry name" value="HisKA"/>
    <property type="match status" value="1"/>
</dbReference>
<feature type="domain" description="Histidine kinase" evidence="14">
    <location>
        <begin position="234"/>
        <end position="445"/>
    </location>
</feature>
<dbReference type="Proteomes" id="UP001056649">
    <property type="component" value="Chromosome"/>
</dbReference>
<feature type="transmembrane region" description="Helical" evidence="13">
    <location>
        <begin position="158"/>
        <end position="178"/>
    </location>
</feature>
<dbReference type="SMART" id="SM00388">
    <property type="entry name" value="HisKA"/>
    <property type="match status" value="1"/>
</dbReference>